<dbReference type="HOGENOM" id="CLU_168437_0_0_1"/>
<organism evidence="2 3">
    <name type="scientific">Piloderma croceum (strain F 1598)</name>
    <dbReference type="NCBI Taxonomy" id="765440"/>
    <lineage>
        <taxon>Eukaryota</taxon>
        <taxon>Fungi</taxon>
        <taxon>Dikarya</taxon>
        <taxon>Basidiomycota</taxon>
        <taxon>Agaricomycotina</taxon>
        <taxon>Agaricomycetes</taxon>
        <taxon>Agaricomycetidae</taxon>
        <taxon>Atheliales</taxon>
        <taxon>Atheliaceae</taxon>
        <taxon>Piloderma</taxon>
    </lineage>
</organism>
<evidence type="ECO:0000313" key="2">
    <source>
        <dbReference type="EMBL" id="KIM85924.1"/>
    </source>
</evidence>
<keyword evidence="1" id="KW-0732">Signal</keyword>
<evidence type="ECO:0000256" key="1">
    <source>
        <dbReference type="SAM" id="SignalP"/>
    </source>
</evidence>
<accession>A0A0C3G224</accession>
<dbReference type="AlphaFoldDB" id="A0A0C3G224"/>
<proteinExistence type="predicted"/>
<keyword evidence="3" id="KW-1185">Reference proteome</keyword>
<dbReference type="InParanoid" id="A0A0C3G224"/>
<reference evidence="2 3" key="1">
    <citation type="submission" date="2014-04" db="EMBL/GenBank/DDBJ databases">
        <authorList>
            <consortium name="DOE Joint Genome Institute"/>
            <person name="Kuo A."/>
            <person name="Tarkka M."/>
            <person name="Buscot F."/>
            <person name="Kohler A."/>
            <person name="Nagy L.G."/>
            <person name="Floudas D."/>
            <person name="Copeland A."/>
            <person name="Barry K.W."/>
            <person name="Cichocki N."/>
            <person name="Veneault-Fourrey C."/>
            <person name="LaButti K."/>
            <person name="Lindquist E.A."/>
            <person name="Lipzen A."/>
            <person name="Lundell T."/>
            <person name="Morin E."/>
            <person name="Murat C."/>
            <person name="Sun H."/>
            <person name="Tunlid A."/>
            <person name="Henrissat B."/>
            <person name="Grigoriev I.V."/>
            <person name="Hibbett D.S."/>
            <person name="Martin F."/>
            <person name="Nordberg H.P."/>
            <person name="Cantor M.N."/>
            <person name="Hua S.X."/>
        </authorList>
    </citation>
    <scope>NUCLEOTIDE SEQUENCE [LARGE SCALE GENOMIC DNA]</scope>
    <source>
        <strain evidence="2 3">F 1598</strain>
    </source>
</reference>
<feature type="signal peptide" evidence="1">
    <location>
        <begin position="1"/>
        <end position="18"/>
    </location>
</feature>
<dbReference type="OrthoDB" id="2443686at2759"/>
<dbReference type="EMBL" id="KN832983">
    <property type="protein sequence ID" value="KIM85924.1"/>
    <property type="molecule type" value="Genomic_DNA"/>
</dbReference>
<reference evidence="3" key="2">
    <citation type="submission" date="2015-01" db="EMBL/GenBank/DDBJ databases">
        <title>Evolutionary Origins and Diversification of the Mycorrhizal Mutualists.</title>
        <authorList>
            <consortium name="DOE Joint Genome Institute"/>
            <consortium name="Mycorrhizal Genomics Consortium"/>
            <person name="Kohler A."/>
            <person name="Kuo A."/>
            <person name="Nagy L.G."/>
            <person name="Floudas D."/>
            <person name="Copeland A."/>
            <person name="Barry K.W."/>
            <person name="Cichocki N."/>
            <person name="Veneault-Fourrey C."/>
            <person name="LaButti K."/>
            <person name="Lindquist E.A."/>
            <person name="Lipzen A."/>
            <person name="Lundell T."/>
            <person name="Morin E."/>
            <person name="Murat C."/>
            <person name="Riley R."/>
            <person name="Ohm R."/>
            <person name="Sun H."/>
            <person name="Tunlid A."/>
            <person name="Henrissat B."/>
            <person name="Grigoriev I.V."/>
            <person name="Hibbett D.S."/>
            <person name="Martin F."/>
        </authorList>
    </citation>
    <scope>NUCLEOTIDE SEQUENCE [LARGE SCALE GENOMIC DNA]</scope>
    <source>
        <strain evidence="3">F 1598</strain>
    </source>
</reference>
<feature type="chain" id="PRO_5002164610" evidence="1">
    <location>
        <begin position="19"/>
        <end position="84"/>
    </location>
</feature>
<dbReference type="STRING" id="765440.A0A0C3G224"/>
<name>A0A0C3G224_PILCF</name>
<evidence type="ECO:0000313" key="3">
    <source>
        <dbReference type="Proteomes" id="UP000054166"/>
    </source>
</evidence>
<protein>
    <submittedName>
        <fullName evidence="2">Uncharacterized protein</fullName>
    </submittedName>
</protein>
<gene>
    <name evidence="2" type="ORF">PILCRDRAFT_329307</name>
</gene>
<dbReference type="Proteomes" id="UP000054166">
    <property type="component" value="Unassembled WGS sequence"/>
</dbReference>
<sequence>MKFFAVATAFMVVLATSAAGTAVGPASKPQKSCTTPPECPCTLGHTKFCRNEAVNPKCLKGHIFECDEAKGKACDMGISDSCRK</sequence>